<evidence type="ECO:0000259" key="3">
    <source>
        <dbReference type="PROSITE" id="PS51762"/>
    </source>
</evidence>
<dbReference type="GO" id="GO:0005975">
    <property type="term" value="P:carbohydrate metabolic process"/>
    <property type="evidence" value="ECO:0007669"/>
    <property type="project" value="InterPro"/>
</dbReference>
<dbReference type="InterPro" id="IPR000757">
    <property type="entry name" value="Beta-glucanase-like"/>
</dbReference>
<dbReference type="Pfam" id="PF00722">
    <property type="entry name" value="Glyco_hydro_16"/>
    <property type="match status" value="1"/>
</dbReference>
<dbReference type="AlphaFoldDB" id="F6LP52"/>
<dbReference type="PANTHER" id="PTHR10963:SF55">
    <property type="entry name" value="GLYCOSIDE HYDROLASE FAMILY 16 PROTEIN"/>
    <property type="match status" value="1"/>
</dbReference>
<sequence>MIAAVLFALVASALAADIPKPRLTHLASGEVELSLEGSPGMKVFDVKYSVKGQKHQGPFHQGADGRWYHRNHGTDYNGKEKIKYTITAEIDGKTVESKGRIHPEERSVALVPPKIVKRCSSVFRDDFNGAFNPNGWNYEVSMYGGYNWEVQAYVPDPKVIFTRNGHLFIKPMLTIDDPRFSNLNSDVMDMKAMYGYCTNSDRYGCHREGRYGTIPPVMSGKIKSKNTIRFGSVEVRARIPRGDWLWPAIWMLPRDSHYGGWPRSGEIDIMESRGNTQAIDGNNHNHGVNEVGATMHWGPDAGQNKFYLTHGDVSGDWSHGMHTYRLDWDVNHIHVSVDGRNMMNIPISQSFWQKGGFGGNNIWGSGTKAAPFDQPFYLILNVAVAGTNGFFPDNWRYNSPKPWNNNSPTEPKDFWDHRSNWLPSWQGDAVAMEVDYVDMQQC</sequence>
<dbReference type="GO" id="GO:0042973">
    <property type="term" value="F:glucan endo-1,3-beta-D-glucosidase activity"/>
    <property type="evidence" value="ECO:0007669"/>
    <property type="project" value="UniProtKB-EC"/>
</dbReference>
<organism evidence="4">
    <name type="scientific">Tapes literatus</name>
    <dbReference type="NCBI Taxonomy" id="676964"/>
    <lineage>
        <taxon>Eukaryota</taxon>
        <taxon>Metazoa</taxon>
        <taxon>Spiralia</taxon>
        <taxon>Lophotrochozoa</taxon>
        <taxon>Mollusca</taxon>
        <taxon>Bivalvia</taxon>
        <taxon>Autobranchia</taxon>
        <taxon>Heteroconchia</taxon>
        <taxon>Euheterodonta</taxon>
        <taxon>Imparidentia</taxon>
        <taxon>Neoheterodontei</taxon>
        <taxon>Venerida</taxon>
        <taxon>Veneroidea</taxon>
        <taxon>Veneridae</taxon>
        <taxon>Tapes</taxon>
    </lineage>
</organism>
<reference evidence="4" key="1">
    <citation type="submission" date="2011-02" db="EMBL/GenBank/DDBJ databases">
        <title>Molecular characterization of an endo-1,3-beta-D-glucanase from Tapes literata.</title>
        <authorList>
            <person name="Kovalchuk S.N."/>
            <person name="Kusaykin M.I."/>
            <person name="Rasskazov V.A."/>
            <person name="Zvyagintseva T.N."/>
        </authorList>
    </citation>
    <scope>NUCLEOTIDE SEQUENCE</scope>
</reference>
<keyword evidence="2" id="KW-0732">Signal</keyword>
<feature type="chain" id="PRO_5012836172" evidence="2">
    <location>
        <begin position="16"/>
        <end position="442"/>
    </location>
</feature>
<name>F6LP52_9BIVA</name>
<dbReference type="InterPro" id="IPR050546">
    <property type="entry name" value="Glycosyl_Hydrlase_16"/>
</dbReference>
<dbReference type="Gene3D" id="2.60.120.200">
    <property type="match status" value="1"/>
</dbReference>
<comment type="similarity">
    <text evidence="1">Belongs to the glycosyl hydrolase 16 family.</text>
</comment>
<dbReference type="EMBL" id="JF309104">
    <property type="protein sequence ID" value="AEE89454.1"/>
    <property type="molecule type" value="mRNA"/>
</dbReference>
<accession>F6LP52</accession>
<dbReference type="PROSITE" id="PS51762">
    <property type="entry name" value="GH16_2"/>
    <property type="match status" value="1"/>
</dbReference>
<dbReference type="InterPro" id="IPR013320">
    <property type="entry name" value="ConA-like_dom_sf"/>
</dbReference>
<dbReference type="CDD" id="cd08024">
    <property type="entry name" value="GH16_CCF"/>
    <property type="match status" value="1"/>
</dbReference>
<dbReference type="PANTHER" id="PTHR10963">
    <property type="entry name" value="GLYCOSYL HYDROLASE-RELATED"/>
    <property type="match status" value="1"/>
</dbReference>
<dbReference type="SUPFAM" id="SSF49899">
    <property type="entry name" value="Concanavalin A-like lectins/glucanases"/>
    <property type="match status" value="1"/>
</dbReference>
<feature type="signal peptide" evidence="2">
    <location>
        <begin position="1"/>
        <end position="15"/>
    </location>
</feature>
<keyword evidence="4" id="KW-0378">Hydrolase</keyword>
<feature type="domain" description="GH16" evidence="3">
    <location>
        <begin position="125"/>
        <end position="442"/>
    </location>
</feature>
<keyword evidence="4" id="KW-0326">Glycosidase</keyword>
<evidence type="ECO:0000313" key="4">
    <source>
        <dbReference type="EMBL" id="AEE89454.1"/>
    </source>
</evidence>
<evidence type="ECO:0000256" key="2">
    <source>
        <dbReference type="SAM" id="SignalP"/>
    </source>
</evidence>
<protein>
    <submittedName>
        <fullName evidence="4">Endo-1,3-beta-D-glucanase</fullName>
        <ecNumber evidence="4">3.2.1.39</ecNumber>
    </submittedName>
</protein>
<evidence type="ECO:0000256" key="1">
    <source>
        <dbReference type="ARBA" id="ARBA00006865"/>
    </source>
</evidence>
<dbReference type="EC" id="3.2.1.39" evidence="4"/>
<proteinExistence type="evidence at transcript level"/>